<comment type="caution">
    <text evidence="5">The sequence shown here is derived from an EMBL/GenBank/DDBJ whole genome shotgun (WGS) entry which is preliminary data.</text>
</comment>
<dbReference type="InterPro" id="IPR001789">
    <property type="entry name" value="Sig_transdc_resp-reg_receiver"/>
</dbReference>
<dbReference type="InterPro" id="IPR046947">
    <property type="entry name" value="LytR-like"/>
</dbReference>
<dbReference type="Pfam" id="PF04397">
    <property type="entry name" value="LytTR"/>
    <property type="match status" value="1"/>
</dbReference>
<evidence type="ECO:0000256" key="1">
    <source>
        <dbReference type="ARBA" id="ARBA00023012"/>
    </source>
</evidence>
<name>A0AAW3ZN40_9GAMM</name>
<dbReference type="EMBL" id="JACYTR010000036">
    <property type="protein sequence ID" value="MBD8526954.1"/>
    <property type="molecule type" value="Genomic_DNA"/>
</dbReference>
<dbReference type="InterPro" id="IPR011006">
    <property type="entry name" value="CheY-like_superfamily"/>
</dbReference>
<accession>A0AAW3ZN40</accession>
<proteinExistence type="predicted"/>
<gene>
    <name evidence="5" type="ORF">IFO71_14530</name>
</gene>
<dbReference type="SUPFAM" id="SSF52172">
    <property type="entry name" value="CheY-like"/>
    <property type="match status" value="1"/>
</dbReference>
<evidence type="ECO:0000313" key="5">
    <source>
        <dbReference type="EMBL" id="MBD8526954.1"/>
    </source>
</evidence>
<reference evidence="5 6" key="1">
    <citation type="submission" date="2020-09" db="EMBL/GenBank/DDBJ databases">
        <title>Pseudoxanthomonas sp. CAU 1598 isolated from sand of Yaerae Beach.</title>
        <authorList>
            <person name="Kim W."/>
        </authorList>
    </citation>
    <scope>NUCLEOTIDE SEQUENCE [LARGE SCALE GENOMIC DNA]</scope>
    <source>
        <strain evidence="5 6">CAU 1598</strain>
    </source>
</reference>
<dbReference type="PANTHER" id="PTHR37299">
    <property type="entry name" value="TRANSCRIPTIONAL REGULATOR-RELATED"/>
    <property type="match status" value="1"/>
</dbReference>
<dbReference type="PROSITE" id="PS50930">
    <property type="entry name" value="HTH_LYTTR"/>
    <property type="match status" value="1"/>
</dbReference>
<dbReference type="SMART" id="SM00850">
    <property type="entry name" value="LytTR"/>
    <property type="match status" value="1"/>
</dbReference>
<dbReference type="SMART" id="SM00448">
    <property type="entry name" value="REC"/>
    <property type="match status" value="1"/>
</dbReference>
<dbReference type="PANTHER" id="PTHR37299:SF1">
    <property type="entry name" value="STAGE 0 SPORULATION PROTEIN A HOMOLOG"/>
    <property type="match status" value="1"/>
</dbReference>
<sequence>MTTEPRRVIIVDDEQPARDNLRLAMQAFDRWQVVAEAADTAEARSALDEHEVDLMFVDVQMPGENGVRFARSLAGRPNPPIIVFVTAFDSFAIEAFEARALDYLLKPFDDRRLAQTLERAEQLLEWQQRAQYAGAVQDLADDQQAKDEGQAPSRIKSISVRSVRKIERVSIEDIVWIGSSGNYVELHCENRCLLHRAPMSWMEERLDPQQFLRVHRKAIVRRAAIQAVHSSEAEGVSLELSTGERIGVSARYVATVRAALDAHD</sequence>
<keyword evidence="2" id="KW-0597">Phosphoprotein</keyword>
<dbReference type="GO" id="GO:0003677">
    <property type="term" value="F:DNA binding"/>
    <property type="evidence" value="ECO:0007669"/>
    <property type="project" value="InterPro"/>
</dbReference>
<dbReference type="Gene3D" id="3.40.50.2300">
    <property type="match status" value="1"/>
</dbReference>
<dbReference type="AlphaFoldDB" id="A0AAW3ZN40"/>
<dbReference type="InterPro" id="IPR007492">
    <property type="entry name" value="LytTR_DNA-bd_dom"/>
</dbReference>
<feature type="domain" description="HTH LytTR-type" evidence="4">
    <location>
        <begin position="158"/>
        <end position="262"/>
    </location>
</feature>
<feature type="domain" description="Response regulatory" evidence="3">
    <location>
        <begin position="7"/>
        <end position="121"/>
    </location>
</feature>
<dbReference type="GO" id="GO:0000156">
    <property type="term" value="F:phosphorelay response regulator activity"/>
    <property type="evidence" value="ECO:0007669"/>
    <property type="project" value="InterPro"/>
</dbReference>
<keyword evidence="6" id="KW-1185">Reference proteome</keyword>
<keyword evidence="1" id="KW-0902">Two-component regulatory system</keyword>
<evidence type="ECO:0000259" key="4">
    <source>
        <dbReference type="PROSITE" id="PS50930"/>
    </source>
</evidence>
<protein>
    <submittedName>
        <fullName evidence="5">Response regulator transcription factor</fullName>
    </submittedName>
</protein>
<dbReference type="Gene3D" id="2.40.50.1020">
    <property type="entry name" value="LytTr DNA-binding domain"/>
    <property type="match status" value="1"/>
</dbReference>
<dbReference type="Pfam" id="PF00072">
    <property type="entry name" value="Response_reg"/>
    <property type="match status" value="1"/>
</dbReference>
<organism evidence="5 6">
    <name type="scientific">Pseudomarimonas arenosa</name>
    <dbReference type="NCBI Taxonomy" id="2774145"/>
    <lineage>
        <taxon>Bacteria</taxon>
        <taxon>Pseudomonadati</taxon>
        <taxon>Pseudomonadota</taxon>
        <taxon>Gammaproteobacteria</taxon>
        <taxon>Lysobacterales</taxon>
        <taxon>Lysobacteraceae</taxon>
        <taxon>Pseudomarimonas</taxon>
    </lineage>
</organism>
<evidence type="ECO:0000313" key="6">
    <source>
        <dbReference type="Proteomes" id="UP000613768"/>
    </source>
</evidence>
<feature type="modified residue" description="4-aspartylphosphate" evidence="2">
    <location>
        <position position="58"/>
    </location>
</feature>
<evidence type="ECO:0000259" key="3">
    <source>
        <dbReference type="PROSITE" id="PS50110"/>
    </source>
</evidence>
<dbReference type="PROSITE" id="PS50110">
    <property type="entry name" value="RESPONSE_REGULATORY"/>
    <property type="match status" value="1"/>
</dbReference>
<dbReference type="RefSeq" id="WP_192030375.1">
    <property type="nucleotide sequence ID" value="NZ_JACYTR010000036.1"/>
</dbReference>
<dbReference type="Proteomes" id="UP000613768">
    <property type="component" value="Unassembled WGS sequence"/>
</dbReference>
<evidence type="ECO:0000256" key="2">
    <source>
        <dbReference type="PROSITE-ProRule" id="PRU00169"/>
    </source>
</evidence>